<evidence type="ECO:0000259" key="1">
    <source>
        <dbReference type="PROSITE" id="PS50011"/>
    </source>
</evidence>
<proteinExistence type="predicted"/>
<organism evidence="2 4">
    <name type="scientific">Pythium oligandrum</name>
    <name type="common">Mycoparasitic fungus</name>
    <dbReference type="NCBI Taxonomy" id="41045"/>
    <lineage>
        <taxon>Eukaryota</taxon>
        <taxon>Sar</taxon>
        <taxon>Stramenopiles</taxon>
        <taxon>Oomycota</taxon>
        <taxon>Peronosporomycetes</taxon>
        <taxon>Pythiales</taxon>
        <taxon>Pythiaceae</taxon>
        <taxon>Pythium</taxon>
    </lineage>
</organism>
<sequence length="525" mass="58742">MQAAAVVVSAVVPGGDTLVKVAELIGELRGSKPMFEGLLKHLQEVEPRLRKVINSNAVREKEALRQYEKLVTDLHAVLERHLKRNSFSRFAGHWSLKDAVQQFKTQLELVKDLMDLDRELNIMNYFEQVRQFNHQASDAQAAAFASLQVLIESQPTEFAQLIKQEKVTVADLIDFKSHIKENGDAYSKEELEALLTALKDASNALGVKLPHISSWYMSVSEIVYDNGDPFATSEHQLRALYAGTIIPGSKVTVKTARASNNPTDIELFNKQAKMWYDLRHPHVLPLYGANHSGDPLLLVMGRAELGNFREYLATHRHRVWSLFLDAARGLAYLHKNKITHNNLKCNNLLVTAEGVGVVSDFLFAFVRTSSVMSVKPQAPSYHWKAPECFNPTNPNGRHESDVYALGMCLFEAFTGSAPYADVDEDKAIEMIKQGKLPAVPASVNMPTEAMELIQGMCRAQFTCRVKLDVVIRTLEVLAARERVLNGLMQCNCASSSCCACHRSIRQQSTTTRTLPHAYMTRSDTM</sequence>
<dbReference type="InterPro" id="IPR051681">
    <property type="entry name" value="Ser/Thr_Kinases-Pseudokinases"/>
</dbReference>
<evidence type="ECO:0000313" key="3">
    <source>
        <dbReference type="EMBL" id="TMW58766.1"/>
    </source>
</evidence>
<dbReference type="Pfam" id="PF07714">
    <property type="entry name" value="PK_Tyr_Ser-Thr"/>
    <property type="match status" value="1"/>
</dbReference>
<gene>
    <name evidence="2" type="ORF">Poli38472_006907</name>
    <name evidence="3" type="ORF">Poli38472_006911</name>
</gene>
<dbReference type="GO" id="GO:0005524">
    <property type="term" value="F:ATP binding"/>
    <property type="evidence" value="ECO:0007669"/>
    <property type="project" value="InterPro"/>
</dbReference>
<accession>A0A8K1C8Z5</accession>
<dbReference type="EMBL" id="SPLM01000110">
    <property type="protein sequence ID" value="TMW58766.1"/>
    <property type="molecule type" value="Genomic_DNA"/>
</dbReference>
<keyword evidence="4" id="KW-1185">Reference proteome</keyword>
<name>A0A8K1C8Z5_PYTOL</name>
<feature type="domain" description="Protein kinase" evidence="1">
    <location>
        <begin position="216"/>
        <end position="477"/>
    </location>
</feature>
<dbReference type="OrthoDB" id="125603at2759"/>
<dbReference type="GO" id="GO:0004674">
    <property type="term" value="F:protein serine/threonine kinase activity"/>
    <property type="evidence" value="ECO:0007669"/>
    <property type="project" value="TreeGrafter"/>
</dbReference>
<dbReference type="Gene3D" id="1.10.510.10">
    <property type="entry name" value="Transferase(Phosphotransferase) domain 1"/>
    <property type="match status" value="1"/>
</dbReference>
<dbReference type="PROSITE" id="PS50011">
    <property type="entry name" value="PROTEIN_KINASE_DOM"/>
    <property type="match status" value="1"/>
</dbReference>
<dbReference type="InterPro" id="IPR000719">
    <property type="entry name" value="Prot_kinase_dom"/>
</dbReference>
<dbReference type="PANTHER" id="PTHR44329">
    <property type="entry name" value="SERINE/THREONINE-PROTEIN KINASE TNNI3K-RELATED"/>
    <property type="match status" value="1"/>
</dbReference>
<dbReference type="InterPro" id="IPR011009">
    <property type="entry name" value="Kinase-like_dom_sf"/>
</dbReference>
<dbReference type="SUPFAM" id="SSF56112">
    <property type="entry name" value="Protein kinase-like (PK-like)"/>
    <property type="match status" value="1"/>
</dbReference>
<dbReference type="PANTHER" id="PTHR44329:SF214">
    <property type="entry name" value="PROTEIN KINASE DOMAIN-CONTAINING PROTEIN"/>
    <property type="match status" value="1"/>
</dbReference>
<dbReference type="EMBL" id="SPLM01000110">
    <property type="protein sequence ID" value="TMW58762.1"/>
    <property type="molecule type" value="Genomic_DNA"/>
</dbReference>
<protein>
    <recommendedName>
        <fullName evidence="1">Protein kinase domain-containing protein</fullName>
    </recommendedName>
</protein>
<dbReference type="Proteomes" id="UP000794436">
    <property type="component" value="Unassembled WGS sequence"/>
</dbReference>
<evidence type="ECO:0000313" key="4">
    <source>
        <dbReference type="Proteomes" id="UP000794436"/>
    </source>
</evidence>
<evidence type="ECO:0000313" key="2">
    <source>
        <dbReference type="EMBL" id="TMW58762.1"/>
    </source>
</evidence>
<dbReference type="InterPro" id="IPR001245">
    <property type="entry name" value="Ser-Thr/Tyr_kinase_cat_dom"/>
</dbReference>
<reference evidence="2" key="1">
    <citation type="submission" date="2019-03" db="EMBL/GenBank/DDBJ databases">
        <title>Long read genome sequence of the mycoparasitic Pythium oligandrum ATCC 38472 isolated from sugarbeet rhizosphere.</title>
        <authorList>
            <person name="Gaulin E."/>
        </authorList>
    </citation>
    <scope>NUCLEOTIDE SEQUENCE</scope>
    <source>
        <strain evidence="2">ATCC 38472_TT</strain>
    </source>
</reference>
<comment type="caution">
    <text evidence="2">The sequence shown here is derived from an EMBL/GenBank/DDBJ whole genome shotgun (WGS) entry which is preliminary data.</text>
</comment>
<dbReference type="AlphaFoldDB" id="A0A8K1C8Z5"/>